<dbReference type="Pfam" id="PF25816">
    <property type="entry name" value="RamC_N"/>
    <property type="match status" value="1"/>
</dbReference>
<name>A0A4R6RUI6_LABRH</name>
<dbReference type="AlphaFoldDB" id="A0A4R6RUI6"/>
<dbReference type="InterPro" id="IPR011009">
    <property type="entry name" value="Kinase-like_dom_sf"/>
</dbReference>
<dbReference type="PROSITE" id="PS50011">
    <property type="entry name" value="PROTEIN_KINASE_DOM"/>
    <property type="match status" value="1"/>
</dbReference>
<dbReference type="EC" id="2.7.11.1" evidence="1"/>
<evidence type="ECO:0000313" key="9">
    <source>
        <dbReference type="Proteomes" id="UP000295444"/>
    </source>
</evidence>
<evidence type="ECO:0000313" key="8">
    <source>
        <dbReference type="EMBL" id="TDP90017.1"/>
    </source>
</evidence>
<dbReference type="Gene3D" id="1.10.510.10">
    <property type="entry name" value="Transferase(Phosphotransferase) domain 1"/>
    <property type="match status" value="1"/>
</dbReference>
<accession>A0A4R6RUI6</accession>
<dbReference type="Proteomes" id="UP000295444">
    <property type="component" value="Unassembled WGS sequence"/>
</dbReference>
<evidence type="ECO:0000256" key="6">
    <source>
        <dbReference type="ARBA" id="ARBA00022840"/>
    </source>
</evidence>
<keyword evidence="2" id="KW-0723">Serine/threonine-protein kinase</keyword>
<keyword evidence="3" id="KW-0808">Transferase</keyword>
<dbReference type="SMART" id="SM00220">
    <property type="entry name" value="S_TKc"/>
    <property type="match status" value="1"/>
</dbReference>
<keyword evidence="6" id="KW-0067">ATP-binding</keyword>
<evidence type="ECO:0000259" key="7">
    <source>
        <dbReference type="PROSITE" id="PS50011"/>
    </source>
</evidence>
<dbReference type="Pfam" id="PF00069">
    <property type="entry name" value="Pkinase"/>
    <property type="match status" value="1"/>
</dbReference>
<evidence type="ECO:0000256" key="4">
    <source>
        <dbReference type="ARBA" id="ARBA00022741"/>
    </source>
</evidence>
<dbReference type="RefSeq" id="WP_208115999.1">
    <property type="nucleotide sequence ID" value="NZ_SNXZ01000011.1"/>
</dbReference>
<keyword evidence="9" id="KW-1185">Reference proteome</keyword>
<dbReference type="InterPro" id="IPR007822">
    <property type="entry name" value="LANC-like"/>
</dbReference>
<sequence>MDPQLYEMFCRADATFFDTPERIADDDGRFDLDLPAQGWHRRRRGVWVACAPDDVRLPEQGWKIHVSTTPAAARRVLDVVSGYCVAAGVAFKHLRSQETLRLFNGKQAPRASSGKFVTIYPVDDAAFERVVTDLAELLAGTPGPYILSDLRIGDGPLYVRYGGFAPLYCADEELGEVPALRHPDGVLVPDRREPVFRTPDWVTPPEFLRPHLAARATGAEFPYKIERALHFSNGGGIYAGTQAETGRAVVLREARPHAGLDRDGVDAVARLENERAVLARLAGLDCVPSLIDVHDVSGHRFLVQEFIEGKTLFDEAIARYPLVRAEPSPDTIAEYTRWATGVLDRVAAALDAVHARGIRYGDLHPANVIVRPDGRVVLVDFEIAGDAADESAPALGAPGFAAPQGVRGLAADAHALAVLRLFLFLPLVAMLPLHPAKAVTLTAIAAQDFPVPQRLPATTADRAAALFDEPHWPALRDALVAGIHASATLDRDDRLFPGDPDQFGPAALGLAHGPAGVLYALHAAGCTVPGEYVDWLIDAADRAERPGVGLYDGLLGVALVLDLLGRADAAERLLDKVMAATGRVTGLGLFGGAAGIGLGLLHFSGVVGAEPALRIAGQLAGLPSLPTRVGLLHGAGGLALLHLAVFEETGDERQLDAAGRALAADLGQGQLFADGSFHLRNGFRNMSYLDGGSGGVALVLGSYLRHRPSTELAATLAAIRHGLRVPHIQQPQLFRGRAGVIAILAELGGDRPTVDAQIRRLGRHAIPLGDGISFPGNQLLRLSTDLATGSAGVLLALAAAHAPRGPVLPLLRPQAQPVGSVEGR</sequence>
<dbReference type="SUPFAM" id="SSF56112">
    <property type="entry name" value="Protein kinase-like (PK-like)"/>
    <property type="match status" value="1"/>
</dbReference>
<feature type="domain" description="Protein kinase" evidence="7">
    <location>
        <begin position="223"/>
        <end position="515"/>
    </location>
</feature>
<protein>
    <recommendedName>
        <fullName evidence="1">non-specific serine/threonine protein kinase</fullName>
        <ecNumber evidence="1">2.7.11.1</ecNumber>
    </recommendedName>
</protein>
<evidence type="ECO:0000256" key="1">
    <source>
        <dbReference type="ARBA" id="ARBA00012513"/>
    </source>
</evidence>
<dbReference type="EMBL" id="SNXZ01000011">
    <property type="protein sequence ID" value="TDP90017.1"/>
    <property type="molecule type" value="Genomic_DNA"/>
</dbReference>
<dbReference type="PANTHER" id="PTHR43289:SF6">
    <property type="entry name" value="SERINE_THREONINE-PROTEIN KINASE NEKL-3"/>
    <property type="match status" value="1"/>
</dbReference>
<dbReference type="GO" id="GO:0031179">
    <property type="term" value="P:peptide modification"/>
    <property type="evidence" value="ECO:0007669"/>
    <property type="project" value="InterPro"/>
</dbReference>
<evidence type="ECO:0000256" key="3">
    <source>
        <dbReference type="ARBA" id="ARBA00022679"/>
    </source>
</evidence>
<organism evidence="8 9">
    <name type="scientific">Labedaea rhizosphaerae</name>
    <dbReference type="NCBI Taxonomy" id="598644"/>
    <lineage>
        <taxon>Bacteria</taxon>
        <taxon>Bacillati</taxon>
        <taxon>Actinomycetota</taxon>
        <taxon>Actinomycetes</taxon>
        <taxon>Pseudonocardiales</taxon>
        <taxon>Pseudonocardiaceae</taxon>
        <taxon>Labedaea</taxon>
    </lineage>
</organism>
<dbReference type="NCBIfam" id="NF038151">
    <property type="entry name" value="lanthi_synth_III"/>
    <property type="match status" value="1"/>
</dbReference>
<proteinExistence type="predicted"/>
<dbReference type="InterPro" id="IPR058053">
    <property type="entry name" value="RamC_C"/>
</dbReference>
<dbReference type="PANTHER" id="PTHR43289">
    <property type="entry name" value="MITOGEN-ACTIVATED PROTEIN KINASE KINASE KINASE 20-RELATED"/>
    <property type="match status" value="1"/>
</dbReference>
<gene>
    <name evidence="8" type="ORF">EV186_111143</name>
</gene>
<evidence type="ECO:0000256" key="2">
    <source>
        <dbReference type="ARBA" id="ARBA00022527"/>
    </source>
</evidence>
<comment type="caution">
    <text evidence="8">The sequence shown here is derived from an EMBL/GenBank/DDBJ whole genome shotgun (WGS) entry which is preliminary data.</text>
</comment>
<dbReference type="SUPFAM" id="SSF158745">
    <property type="entry name" value="LanC-like"/>
    <property type="match status" value="1"/>
</dbReference>
<keyword evidence="5 8" id="KW-0418">Kinase</keyword>
<dbReference type="InterPro" id="IPR000719">
    <property type="entry name" value="Prot_kinase_dom"/>
</dbReference>
<dbReference type="CDD" id="cd04791">
    <property type="entry name" value="LanC_SerThrkinase"/>
    <property type="match status" value="1"/>
</dbReference>
<dbReference type="Gene3D" id="1.50.10.20">
    <property type="match status" value="2"/>
</dbReference>
<dbReference type="GO" id="GO:0004674">
    <property type="term" value="F:protein serine/threonine kinase activity"/>
    <property type="evidence" value="ECO:0007669"/>
    <property type="project" value="UniProtKB-KW"/>
</dbReference>
<keyword evidence="4" id="KW-0547">Nucleotide-binding</keyword>
<dbReference type="InterPro" id="IPR053524">
    <property type="entry name" value="Aerial_hyphae_peptide-synth"/>
</dbReference>
<dbReference type="SMART" id="SM01260">
    <property type="entry name" value="LANC_like"/>
    <property type="match status" value="1"/>
</dbReference>
<reference evidence="8 9" key="1">
    <citation type="submission" date="2019-03" db="EMBL/GenBank/DDBJ databases">
        <title>Genomic Encyclopedia of Type Strains, Phase IV (KMG-IV): sequencing the most valuable type-strain genomes for metagenomic binning, comparative biology and taxonomic classification.</title>
        <authorList>
            <person name="Goeker M."/>
        </authorList>
    </citation>
    <scope>NUCLEOTIDE SEQUENCE [LARGE SCALE GENOMIC DNA]</scope>
    <source>
        <strain evidence="8 9">DSM 45361</strain>
    </source>
</reference>
<dbReference type="GO" id="GO:0005524">
    <property type="term" value="F:ATP binding"/>
    <property type="evidence" value="ECO:0007669"/>
    <property type="project" value="UniProtKB-KW"/>
</dbReference>
<dbReference type="InterPro" id="IPR057929">
    <property type="entry name" value="RamC_N"/>
</dbReference>
<evidence type="ECO:0000256" key="5">
    <source>
        <dbReference type="ARBA" id="ARBA00022777"/>
    </source>
</evidence>